<evidence type="ECO:0000256" key="4">
    <source>
        <dbReference type="ARBA" id="ARBA00022801"/>
    </source>
</evidence>
<evidence type="ECO:0000256" key="1">
    <source>
        <dbReference type="ARBA" id="ARBA00004496"/>
    </source>
</evidence>
<dbReference type="GO" id="GO:0007165">
    <property type="term" value="P:signal transduction"/>
    <property type="evidence" value="ECO:0007669"/>
    <property type="project" value="TreeGrafter"/>
</dbReference>
<comment type="catalytic activity">
    <reaction evidence="8">
        <text>O-phospho-L-tyrosyl-[protein] + H2O = L-tyrosyl-[protein] + phosphate</text>
        <dbReference type="Rhea" id="RHEA:10684"/>
        <dbReference type="Rhea" id="RHEA-COMP:10136"/>
        <dbReference type="Rhea" id="RHEA-COMP:20101"/>
        <dbReference type="ChEBI" id="CHEBI:15377"/>
        <dbReference type="ChEBI" id="CHEBI:43474"/>
        <dbReference type="ChEBI" id="CHEBI:46858"/>
        <dbReference type="ChEBI" id="CHEBI:61978"/>
        <dbReference type="EC" id="3.1.3.48"/>
    </reaction>
</comment>
<accession>A0AAE0RAQ6</accession>
<comment type="catalytic activity">
    <reaction evidence="6">
        <text>O-phospho-L-seryl-[protein] + H2O = L-seryl-[protein] + phosphate</text>
        <dbReference type="Rhea" id="RHEA:20629"/>
        <dbReference type="Rhea" id="RHEA-COMP:9863"/>
        <dbReference type="Rhea" id="RHEA-COMP:11604"/>
        <dbReference type="ChEBI" id="CHEBI:15377"/>
        <dbReference type="ChEBI" id="CHEBI:29999"/>
        <dbReference type="ChEBI" id="CHEBI:43474"/>
        <dbReference type="ChEBI" id="CHEBI:83421"/>
        <dbReference type="EC" id="3.1.3.16"/>
    </reaction>
</comment>
<dbReference type="Proteomes" id="UP001274896">
    <property type="component" value="Unassembled WGS sequence"/>
</dbReference>
<dbReference type="EMBL" id="JAUCMX010000005">
    <property type="protein sequence ID" value="KAK3546613.1"/>
    <property type="molecule type" value="Genomic_DNA"/>
</dbReference>
<evidence type="ECO:0000256" key="3">
    <source>
        <dbReference type="ARBA" id="ARBA00022490"/>
    </source>
</evidence>
<feature type="domain" description="Dual specificity phosphatase catalytic" evidence="9">
    <location>
        <begin position="2"/>
        <end position="52"/>
    </location>
</feature>
<gene>
    <name evidence="10" type="ORF">QTP70_030642</name>
</gene>
<organism evidence="10 11">
    <name type="scientific">Hemibagrus guttatus</name>
    <dbReference type="NCBI Taxonomy" id="175788"/>
    <lineage>
        <taxon>Eukaryota</taxon>
        <taxon>Metazoa</taxon>
        <taxon>Chordata</taxon>
        <taxon>Craniata</taxon>
        <taxon>Vertebrata</taxon>
        <taxon>Euteleostomi</taxon>
        <taxon>Actinopterygii</taxon>
        <taxon>Neopterygii</taxon>
        <taxon>Teleostei</taxon>
        <taxon>Ostariophysi</taxon>
        <taxon>Siluriformes</taxon>
        <taxon>Bagridae</taxon>
        <taxon>Hemibagrus</taxon>
    </lineage>
</organism>
<dbReference type="PANTHER" id="PTHR45948:SF3">
    <property type="entry name" value="DUAL SPECIFICITY PROTEIN PHOSPHATASE 22"/>
    <property type="match status" value="1"/>
</dbReference>
<evidence type="ECO:0000256" key="8">
    <source>
        <dbReference type="ARBA" id="ARBA00051722"/>
    </source>
</evidence>
<evidence type="ECO:0000313" key="11">
    <source>
        <dbReference type="Proteomes" id="UP001274896"/>
    </source>
</evidence>
<dbReference type="GO" id="GO:0004725">
    <property type="term" value="F:protein tyrosine phosphatase activity"/>
    <property type="evidence" value="ECO:0007669"/>
    <property type="project" value="UniProtKB-EC"/>
</dbReference>
<evidence type="ECO:0000313" key="10">
    <source>
        <dbReference type="EMBL" id="KAK3546613.1"/>
    </source>
</evidence>
<keyword evidence="4" id="KW-0378">Hydrolase</keyword>
<feature type="non-terminal residue" evidence="10">
    <location>
        <position position="1"/>
    </location>
</feature>
<name>A0AAE0RAQ6_9TELE</name>
<protein>
    <recommendedName>
        <fullName evidence="9">Dual specificity phosphatase catalytic domain-containing protein</fullName>
    </recommendedName>
</protein>
<evidence type="ECO:0000256" key="7">
    <source>
        <dbReference type="ARBA" id="ARBA00048336"/>
    </source>
</evidence>
<dbReference type="Gene3D" id="3.90.190.10">
    <property type="entry name" value="Protein tyrosine phosphatase superfamily"/>
    <property type="match status" value="1"/>
</dbReference>
<keyword evidence="3" id="KW-0963">Cytoplasm</keyword>
<dbReference type="InterPro" id="IPR000340">
    <property type="entry name" value="Dual-sp_phosphatase_cat-dom"/>
</dbReference>
<dbReference type="SUPFAM" id="SSF52799">
    <property type="entry name" value="(Phosphotyrosine protein) phosphatases II"/>
    <property type="match status" value="1"/>
</dbReference>
<evidence type="ECO:0000256" key="5">
    <source>
        <dbReference type="ARBA" id="ARBA00022912"/>
    </source>
</evidence>
<keyword evidence="5" id="KW-0904">Protein phosphatase</keyword>
<comment type="catalytic activity">
    <reaction evidence="7">
        <text>O-phospho-L-threonyl-[protein] + H2O = L-threonyl-[protein] + phosphate</text>
        <dbReference type="Rhea" id="RHEA:47004"/>
        <dbReference type="Rhea" id="RHEA-COMP:11060"/>
        <dbReference type="Rhea" id="RHEA-COMP:11605"/>
        <dbReference type="ChEBI" id="CHEBI:15377"/>
        <dbReference type="ChEBI" id="CHEBI:30013"/>
        <dbReference type="ChEBI" id="CHEBI:43474"/>
        <dbReference type="ChEBI" id="CHEBI:61977"/>
        <dbReference type="EC" id="3.1.3.16"/>
    </reaction>
</comment>
<evidence type="ECO:0000256" key="6">
    <source>
        <dbReference type="ARBA" id="ARBA00047761"/>
    </source>
</evidence>
<dbReference type="InterPro" id="IPR029021">
    <property type="entry name" value="Prot-tyrosine_phosphatase-like"/>
</dbReference>
<proteinExistence type="inferred from homology"/>
<dbReference type="GO" id="GO:0005829">
    <property type="term" value="C:cytosol"/>
    <property type="evidence" value="ECO:0007669"/>
    <property type="project" value="TreeGrafter"/>
</dbReference>
<sequence>LAGVSRSVTLVVAYIMTVTGLGWQEALAAVRVARPCATPNPGFQKQLQEFQSAQAEEFRDWLRREYKDCPFNDEEHIRNLLARASSTSAGTEGKPVST</sequence>
<keyword evidence="11" id="KW-1185">Reference proteome</keyword>
<comment type="caution">
    <text evidence="10">The sequence shown here is derived from an EMBL/GenBank/DDBJ whole genome shotgun (WGS) entry which is preliminary data.</text>
</comment>
<dbReference type="PANTHER" id="PTHR45948">
    <property type="entry name" value="DUAL SPECIFICITY PROTEIN PHOSPHATASE DDB_G0269404-RELATED"/>
    <property type="match status" value="1"/>
</dbReference>
<comment type="similarity">
    <text evidence="2">Belongs to the protein-tyrosine phosphatase family. Non-receptor class dual specificity subfamily.</text>
</comment>
<dbReference type="GO" id="GO:0004722">
    <property type="term" value="F:protein serine/threonine phosphatase activity"/>
    <property type="evidence" value="ECO:0007669"/>
    <property type="project" value="UniProtKB-EC"/>
</dbReference>
<comment type="subcellular location">
    <subcellularLocation>
        <location evidence="1">Cytoplasm</location>
    </subcellularLocation>
</comment>
<dbReference type="AlphaFoldDB" id="A0AAE0RAQ6"/>
<evidence type="ECO:0000256" key="2">
    <source>
        <dbReference type="ARBA" id="ARBA00008601"/>
    </source>
</evidence>
<dbReference type="Pfam" id="PF00782">
    <property type="entry name" value="DSPc"/>
    <property type="match status" value="1"/>
</dbReference>
<evidence type="ECO:0000259" key="9">
    <source>
        <dbReference type="Pfam" id="PF00782"/>
    </source>
</evidence>
<reference evidence="10" key="1">
    <citation type="submission" date="2023-06" db="EMBL/GenBank/DDBJ databases">
        <title>Male Hemibagrus guttatus genome.</title>
        <authorList>
            <person name="Bian C."/>
        </authorList>
    </citation>
    <scope>NUCLEOTIDE SEQUENCE</scope>
    <source>
        <strain evidence="10">Male_cb2023</strain>
        <tissue evidence="10">Muscle</tissue>
    </source>
</reference>